<comment type="catalytic activity">
    <reaction evidence="12">
        <text>(6R)-5,10-methenyltetrahydrofolate + H2O = (6R)-10-formyltetrahydrofolate + H(+)</text>
        <dbReference type="Rhea" id="RHEA:23700"/>
        <dbReference type="ChEBI" id="CHEBI:15377"/>
        <dbReference type="ChEBI" id="CHEBI:15378"/>
        <dbReference type="ChEBI" id="CHEBI:57455"/>
        <dbReference type="ChEBI" id="CHEBI:195366"/>
        <dbReference type="EC" id="3.5.4.9"/>
    </reaction>
</comment>
<dbReference type="EC" id="3.5.4.9" evidence="12"/>
<evidence type="ECO:0000256" key="8">
    <source>
        <dbReference type="ARBA" id="ARBA00023002"/>
    </source>
</evidence>
<dbReference type="OrthoDB" id="9803580at2"/>
<keyword evidence="6 12" id="KW-0378">Hydrolase</keyword>
<evidence type="ECO:0000256" key="9">
    <source>
        <dbReference type="ARBA" id="ARBA00023102"/>
    </source>
</evidence>
<dbReference type="AlphaFoldDB" id="A0A1Y0IMQ4"/>
<dbReference type="PANTHER" id="PTHR48099:SF5">
    <property type="entry name" value="C-1-TETRAHYDROFOLATE SYNTHASE, CYTOPLASMIC"/>
    <property type="match status" value="1"/>
</dbReference>
<dbReference type="Pfam" id="PF00763">
    <property type="entry name" value="THF_DHG_CYH"/>
    <property type="match status" value="1"/>
</dbReference>
<dbReference type="InterPro" id="IPR020630">
    <property type="entry name" value="THF_DH/CycHdrlase_cat_dom"/>
</dbReference>
<comment type="function">
    <text evidence="12">Catalyzes the oxidation of 5,10-methylenetetrahydrofolate to 5,10-methenyltetrahydrofolate and then the hydrolysis of 5,10-methenyltetrahydrofolate to 10-formyltetrahydrofolate.</text>
</comment>
<dbReference type="GO" id="GO:0000105">
    <property type="term" value="P:L-histidine biosynthetic process"/>
    <property type="evidence" value="ECO:0007669"/>
    <property type="project" value="UniProtKB-KW"/>
</dbReference>
<evidence type="ECO:0000313" key="16">
    <source>
        <dbReference type="Proteomes" id="UP000195437"/>
    </source>
</evidence>
<dbReference type="InterPro" id="IPR020631">
    <property type="entry name" value="THF_DH/CycHdrlase_NAD-bd_dom"/>
</dbReference>
<reference evidence="16" key="1">
    <citation type="submission" date="2017-05" db="EMBL/GenBank/DDBJ databases">
        <authorList>
            <person name="Sung H."/>
        </authorList>
    </citation>
    <scope>NUCLEOTIDE SEQUENCE [LARGE SCALE GENOMIC DNA]</scope>
    <source>
        <strain evidence="16">AR23208</strain>
    </source>
</reference>
<dbReference type="Pfam" id="PF02882">
    <property type="entry name" value="THF_DHG_CYH_C"/>
    <property type="match status" value="1"/>
</dbReference>
<dbReference type="InterPro" id="IPR036291">
    <property type="entry name" value="NAD(P)-bd_dom_sf"/>
</dbReference>
<comment type="caution">
    <text evidence="12">Lacks conserved residue(s) required for the propagation of feature annotation.</text>
</comment>
<dbReference type="Gene3D" id="3.40.50.10860">
    <property type="entry name" value="Leucine Dehydrogenase, chain A, domain 1"/>
    <property type="match status" value="1"/>
</dbReference>
<evidence type="ECO:0000256" key="3">
    <source>
        <dbReference type="ARBA" id="ARBA00022563"/>
    </source>
</evidence>
<evidence type="ECO:0000256" key="12">
    <source>
        <dbReference type="HAMAP-Rule" id="MF_01576"/>
    </source>
</evidence>
<keyword evidence="3 12" id="KW-0554">One-carbon metabolism</keyword>
<dbReference type="EC" id="1.5.1.5" evidence="12"/>
<evidence type="ECO:0000256" key="11">
    <source>
        <dbReference type="ARBA" id="ARBA00023268"/>
    </source>
</evidence>
<organism evidence="15 16">
    <name type="scientific">Tumebacillus avium</name>
    <dbReference type="NCBI Taxonomy" id="1903704"/>
    <lineage>
        <taxon>Bacteria</taxon>
        <taxon>Bacillati</taxon>
        <taxon>Bacillota</taxon>
        <taxon>Bacilli</taxon>
        <taxon>Bacillales</taxon>
        <taxon>Alicyclobacillaceae</taxon>
        <taxon>Tumebacillus</taxon>
    </lineage>
</organism>
<comment type="pathway">
    <text evidence="1 12">One-carbon metabolism; tetrahydrofolate interconversion.</text>
</comment>
<evidence type="ECO:0000256" key="5">
    <source>
        <dbReference type="ARBA" id="ARBA00022755"/>
    </source>
</evidence>
<evidence type="ECO:0000256" key="6">
    <source>
        <dbReference type="ARBA" id="ARBA00022801"/>
    </source>
</evidence>
<keyword evidence="5 12" id="KW-0658">Purine biosynthesis</keyword>
<dbReference type="SUPFAM" id="SSF51735">
    <property type="entry name" value="NAD(P)-binding Rossmann-fold domains"/>
    <property type="match status" value="1"/>
</dbReference>
<dbReference type="GO" id="GO:0005829">
    <property type="term" value="C:cytosol"/>
    <property type="evidence" value="ECO:0007669"/>
    <property type="project" value="TreeGrafter"/>
</dbReference>
<evidence type="ECO:0000256" key="7">
    <source>
        <dbReference type="ARBA" id="ARBA00022857"/>
    </source>
</evidence>
<sequence>MAQAFKGKPVADAIRAEVTEKAEAWKAKGHTPKMAVLLVEGDPASYHYAQAKGKAAEKLGIDYELHTFPTEVTEDELLRNIQQLNDDPAVHGIMLELPLPKHIDTKKATSAIAQYKDVDGLHPHNLLATVAGTPGLYPATPQACIGLLKHYGHSLAGKNVVLVGRGETVGLPLIHLLLRENATVTVCHSRTPDIGAHLRKADIAFVAVGRKNLVTPEMVHKDLLIIDAGINETEDGGITGDVAPDVMDHVAGMSPTPGGVGSVTTALLFANLMQAMLLQNLSTKEVNLNGNV</sequence>
<dbReference type="GO" id="GO:0004488">
    <property type="term" value="F:methylenetetrahydrofolate dehydrogenase (NADP+) activity"/>
    <property type="evidence" value="ECO:0007669"/>
    <property type="project" value="UniProtKB-UniRule"/>
</dbReference>
<keyword evidence="4 12" id="KW-0028">Amino-acid biosynthesis</keyword>
<dbReference type="RefSeq" id="WP_087457222.1">
    <property type="nucleotide sequence ID" value="NZ_CP021434.1"/>
</dbReference>
<accession>A0A1Y0IMQ4</accession>
<dbReference type="EMBL" id="CP021434">
    <property type="protein sequence ID" value="ARU61852.1"/>
    <property type="molecule type" value="Genomic_DNA"/>
</dbReference>
<dbReference type="GO" id="GO:0009086">
    <property type="term" value="P:methionine biosynthetic process"/>
    <property type="evidence" value="ECO:0007669"/>
    <property type="project" value="UniProtKB-KW"/>
</dbReference>
<dbReference type="CDD" id="cd01080">
    <property type="entry name" value="NAD_bind_m-THF_DH_Cyclohyd"/>
    <property type="match status" value="1"/>
</dbReference>
<evidence type="ECO:0000256" key="1">
    <source>
        <dbReference type="ARBA" id="ARBA00004777"/>
    </source>
</evidence>
<protein>
    <recommendedName>
        <fullName evidence="12">Bifunctional protein FolD</fullName>
    </recommendedName>
    <domain>
        <recommendedName>
            <fullName evidence="12">Methylenetetrahydrofolate dehydrogenase</fullName>
            <ecNumber evidence="12">1.5.1.5</ecNumber>
        </recommendedName>
    </domain>
    <domain>
        <recommendedName>
            <fullName evidence="12">Methenyltetrahydrofolate cyclohydrolase</fullName>
            <ecNumber evidence="12">3.5.4.9</ecNumber>
        </recommendedName>
    </domain>
</protein>
<keyword evidence="7 12" id="KW-0521">NADP</keyword>
<evidence type="ECO:0000313" key="15">
    <source>
        <dbReference type="EMBL" id="ARU61852.1"/>
    </source>
</evidence>
<dbReference type="Proteomes" id="UP000195437">
    <property type="component" value="Chromosome"/>
</dbReference>
<dbReference type="GO" id="GO:0004477">
    <property type="term" value="F:methenyltetrahydrofolate cyclohydrolase activity"/>
    <property type="evidence" value="ECO:0007669"/>
    <property type="project" value="UniProtKB-UniRule"/>
</dbReference>
<keyword evidence="10 12" id="KW-0486">Methionine biosynthesis</keyword>
<dbReference type="Gene3D" id="3.40.50.720">
    <property type="entry name" value="NAD(P)-binding Rossmann-like Domain"/>
    <property type="match status" value="1"/>
</dbReference>
<keyword evidence="16" id="KW-1185">Reference proteome</keyword>
<dbReference type="InterPro" id="IPR046346">
    <property type="entry name" value="Aminoacid_DH-like_N_sf"/>
</dbReference>
<dbReference type="UniPathway" id="UPA00193"/>
<feature type="domain" description="Tetrahydrofolate dehydrogenase/cyclohydrolase NAD(P)-binding" evidence="14">
    <location>
        <begin position="138"/>
        <end position="277"/>
    </location>
</feature>
<dbReference type="GO" id="GO:0035999">
    <property type="term" value="P:tetrahydrofolate interconversion"/>
    <property type="evidence" value="ECO:0007669"/>
    <property type="project" value="UniProtKB-UniRule"/>
</dbReference>
<comment type="catalytic activity">
    <reaction evidence="12">
        <text>(6R)-5,10-methylene-5,6,7,8-tetrahydrofolate + NADP(+) = (6R)-5,10-methenyltetrahydrofolate + NADPH</text>
        <dbReference type="Rhea" id="RHEA:22812"/>
        <dbReference type="ChEBI" id="CHEBI:15636"/>
        <dbReference type="ChEBI" id="CHEBI:57455"/>
        <dbReference type="ChEBI" id="CHEBI:57783"/>
        <dbReference type="ChEBI" id="CHEBI:58349"/>
        <dbReference type="EC" id="1.5.1.5"/>
    </reaction>
</comment>
<comment type="subunit">
    <text evidence="2 12">Homodimer.</text>
</comment>
<name>A0A1Y0IMQ4_9BACL</name>
<dbReference type="KEGG" id="tum:CBW65_13045"/>
<dbReference type="PRINTS" id="PR00085">
    <property type="entry name" value="THFDHDRGNASE"/>
</dbReference>
<evidence type="ECO:0000259" key="13">
    <source>
        <dbReference type="Pfam" id="PF00763"/>
    </source>
</evidence>
<dbReference type="PANTHER" id="PTHR48099">
    <property type="entry name" value="C-1-TETRAHYDROFOLATE SYNTHASE, CYTOPLASMIC-RELATED"/>
    <property type="match status" value="1"/>
</dbReference>
<evidence type="ECO:0000256" key="4">
    <source>
        <dbReference type="ARBA" id="ARBA00022605"/>
    </source>
</evidence>
<proteinExistence type="inferred from homology"/>
<evidence type="ECO:0000256" key="2">
    <source>
        <dbReference type="ARBA" id="ARBA00011738"/>
    </source>
</evidence>
<feature type="binding site" evidence="12">
    <location>
        <begin position="164"/>
        <end position="166"/>
    </location>
    <ligand>
        <name>NADP(+)</name>
        <dbReference type="ChEBI" id="CHEBI:58349"/>
    </ligand>
</feature>
<evidence type="ECO:0000256" key="10">
    <source>
        <dbReference type="ARBA" id="ARBA00023167"/>
    </source>
</evidence>
<dbReference type="FunFam" id="3.40.50.10860:FF:000005">
    <property type="entry name" value="C-1-tetrahydrofolate synthase, cytoplasmic, putative"/>
    <property type="match status" value="1"/>
</dbReference>
<feature type="domain" description="Tetrahydrofolate dehydrogenase/cyclohydrolase catalytic" evidence="13">
    <location>
        <begin position="6"/>
        <end position="119"/>
    </location>
</feature>
<gene>
    <name evidence="12" type="primary">folD</name>
    <name evidence="15" type="ORF">CBW65_13045</name>
</gene>
<evidence type="ECO:0000259" key="14">
    <source>
        <dbReference type="Pfam" id="PF02882"/>
    </source>
</evidence>
<keyword evidence="11 12" id="KW-0511">Multifunctional enzyme</keyword>
<comment type="similarity">
    <text evidence="12">Belongs to the tetrahydrofolate dehydrogenase/cyclohydrolase family.</text>
</comment>
<feature type="binding site" evidence="12">
    <location>
        <position position="230"/>
    </location>
    <ligand>
        <name>NADP(+)</name>
        <dbReference type="ChEBI" id="CHEBI:58349"/>
    </ligand>
</feature>
<keyword evidence="8 12" id="KW-0560">Oxidoreductase</keyword>
<dbReference type="InterPro" id="IPR000672">
    <property type="entry name" value="THF_DH/CycHdrlase"/>
</dbReference>
<dbReference type="SUPFAM" id="SSF53223">
    <property type="entry name" value="Aminoacid dehydrogenase-like, N-terminal domain"/>
    <property type="match status" value="1"/>
</dbReference>
<dbReference type="HAMAP" id="MF_01576">
    <property type="entry name" value="THF_DHG_CYH"/>
    <property type="match status" value="1"/>
</dbReference>
<keyword evidence="9 12" id="KW-0368">Histidine biosynthesis</keyword>
<dbReference type="GO" id="GO:0006164">
    <property type="term" value="P:purine nucleotide biosynthetic process"/>
    <property type="evidence" value="ECO:0007669"/>
    <property type="project" value="UniProtKB-KW"/>
</dbReference>